<keyword evidence="2" id="KW-0456">Lyase</keyword>
<evidence type="ECO:0000313" key="4">
    <source>
        <dbReference type="EMBL" id="MDN3566302.1"/>
    </source>
</evidence>
<comment type="caution">
    <text evidence="4">The sequence shown here is derived from an EMBL/GenBank/DDBJ whole genome shotgun (WGS) entry which is preliminary data.</text>
</comment>
<dbReference type="Pfam" id="PF02775">
    <property type="entry name" value="TPP_enzyme_C"/>
    <property type="match status" value="1"/>
</dbReference>
<evidence type="ECO:0000313" key="5">
    <source>
        <dbReference type="Proteomes" id="UP001529369"/>
    </source>
</evidence>
<feature type="domain" description="Thiamine pyrophosphate enzyme TPP-binding" evidence="3">
    <location>
        <begin position="57"/>
        <end position="169"/>
    </location>
</feature>
<keyword evidence="1" id="KW-0210">Decarboxylase</keyword>
<accession>A0ABT8A918</accession>
<dbReference type="SUPFAM" id="SSF52518">
    <property type="entry name" value="Thiamin diphosphate-binding fold (THDP-binding)"/>
    <property type="match status" value="1"/>
</dbReference>
<dbReference type="PANTHER" id="PTHR42818">
    <property type="entry name" value="SULFOPYRUVATE DECARBOXYLASE SUBUNIT ALPHA"/>
    <property type="match status" value="1"/>
</dbReference>
<evidence type="ECO:0000256" key="1">
    <source>
        <dbReference type="ARBA" id="ARBA00022793"/>
    </source>
</evidence>
<dbReference type="EMBL" id="JAUFPN010000170">
    <property type="protein sequence ID" value="MDN3566302.1"/>
    <property type="molecule type" value="Genomic_DNA"/>
</dbReference>
<dbReference type="InterPro" id="IPR051818">
    <property type="entry name" value="TPP_dependent_decarboxylase"/>
</dbReference>
<protein>
    <submittedName>
        <fullName evidence="4">Thiamine pyrophosphate-dependent enzyme</fullName>
    </submittedName>
</protein>
<reference evidence="5" key="1">
    <citation type="journal article" date="2019" name="Int. J. Syst. Evol. Microbiol.">
        <title>The Global Catalogue of Microorganisms (GCM) 10K type strain sequencing project: providing services to taxonomists for standard genome sequencing and annotation.</title>
        <authorList>
            <consortium name="The Broad Institute Genomics Platform"/>
            <consortium name="The Broad Institute Genome Sequencing Center for Infectious Disease"/>
            <person name="Wu L."/>
            <person name="Ma J."/>
        </authorList>
    </citation>
    <scope>NUCLEOTIDE SEQUENCE [LARGE SCALE GENOMIC DNA]</scope>
    <source>
        <strain evidence="5">CECT 7131</strain>
    </source>
</reference>
<evidence type="ECO:0000259" key="3">
    <source>
        <dbReference type="Pfam" id="PF02775"/>
    </source>
</evidence>
<gene>
    <name evidence="4" type="ORF">QWZ14_18175</name>
</gene>
<evidence type="ECO:0000256" key="2">
    <source>
        <dbReference type="ARBA" id="ARBA00023239"/>
    </source>
</evidence>
<name>A0ABT8A918_9PROT</name>
<dbReference type="InterPro" id="IPR029061">
    <property type="entry name" value="THDP-binding"/>
</dbReference>
<dbReference type="InterPro" id="IPR011766">
    <property type="entry name" value="TPP_enzyme_TPP-bd"/>
</dbReference>
<dbReference type="Proteomes" id="UP001529369">
    <property type="component" value="Unassembled WGS sequence"/>
</dbReference>
<dbReference type="RefSeq" id="WP_290318215.1">
    <property type="nucleotide sequence ID" value="NZ_JAUFPN010000170.1"/>
</dbReference>
<keyword evidence="5" id="KW-1185">Reference proteome</keyword>
<dbReference type="PANTHER" id="PTHR42818:SF1">
    <property type="entry name" value="SULFOPYRUVATE DECARBOXYLASE"/>
    <property type="match status" value="1"/>
</dbReference>
<sequence>MAQLNSKIETGATGKLLRRTVVSALLEDRRGMLCIAGLGAPAWDITAAGDCPENLPLWGGMGGAAMMGLGLALAQPERRVLVITGDGEMLMGIGSLATIAVQRPKNLSIVVLDNEHYGETGMQETHTHHGVDLAAMARGAGIGDCRLVKTAEEVLALRQAIHAGAGPLFAQVKIDEQTLPLVLPPREASILQARMREAIMGKAAHLQ</sequence>
<organism evidence="4 5">
    <name type="scientific">Paeniroseomonas aquatica</name>
    <dbReference type="NCBI Taxonomy" id="373043"/>
    <lineage>
        <taxon>Bacteria</taxon>
        <taxon>Pseudomonadati</taxon>
        <taxon>Pseudomonadota</taxon>
        <taxon>Alphaproteobacteria</taxon>
        <taxon>Acetobacterales</taxon>
        <taxon>Acetobacteraceae</taxon>
        <taxon>Paeniroseomonas</taxon>
    </lineage>
</organism>
<proteinExistence type="predicted"/>
<dbReference type="Gene3D" id="3.40.50.970">
    <property type="match status" value="1"/>
</dbReference>